<evidence type="ECO:0000256" key="1">
    <source>
        <dbReference type="SAM" id="Phobius"/>
    </source>
</evidence>
<keyword evidence="1" id="KW-0472">Membrane</keyword>
<keyword evidence="3" id="KW-0808">Transferase</keyword>
<keyword evidence="1" id="KW-1133">Transmembrane helix</keyword>
<evidence type="ECO:0000313" key="3">
    <source>
        <dbReference type="EMBL" id="MDF4025986.1"/>
    </source>
</evidence>
<organism evidence="3 4">
    <name type="scientific">Luteibacter sahnii</name>
    <dbReference type="NCBI Taxonomy" id="3021977"/>
    <lineage>
        <taxon>Bacteria</taxon>
        <taxon>Pseudomonadati</taxon>
        <taxon>Pseudomonadota</taxon>
        <taxon>Gammaproteobacteria</taxon>
        <taxon>Lysobacterales</taxon>
        <taxon>Rhodanobacteraceae</taxon>
        <taxon>Luteibacter</taxon>
    </lineage>
</organism>
<feature type="transmembrane region" description="Helical" evidence="1">
    <location>
        <begin position="51"/>
        <end position="73"/>
    </location>
</feature>
<sequence length="395" mass="44314">MTTGASRRNPYVDVLRGLCILVVMLLHYALAYRLHDSPLNRWVSVDTLKTIFFNGNYGVSVFFVISGFLITLNTMRRYGDPRDTDIGHFYKLRLFRLYPSVVLALAIITSLGLAGWTRFVNANPHTDFGDGFFVLGNLSVLTFWHNLLMQRVGYFNYAMNVYWSLSVEEVFYLVYPLLLVFVRRRGMLIALALAGVVAAPVYRAIHRDDELFFMYGNLACLDMLIYGCGAAVVAERARLSPKVRQGIALLGLIAMGWVYMRGIGGHEAWGATQIGLAAAVFLVAVHHLPARRWARRTMAPLAWLGSHSYELYLFHIIVLGAIQQALPKAAMTATLKLPVLILFLALSALVAWAVARFYGDPLNRLLRRRYARRTRGTAQRAVPAGEDVLARQDPG</sequence>
<dbReference type="InterPro" id="IPR050879">
    <property type="entry name" value="Acyltransferase_3"/>
</dbReference>
<proteinExistence type="predicted"/>
<protein>
    <submittedName>
        <fullName evidence="3">Acyltransferase</fullName>
    </submittedName>
</protein>
<keyword evidence="3" id="KW-0012">Acyltransferase</keyword>
<keyword evidence="1" id="KW-0812">Transmembrane</keyword>
<feature type="transmembrane region" description="Helical" evidence="1">
    <location>
        <begin position="94"/>
        <end position="116"/>
    </location>
</feature>
<feature type="transmembrane region" description="Helical" evidence="1">
    <location>
        <begin position="161"/>
        <end position="181"/>
    </location>
</feature>
<feature type="transmembrane region" description="Helical" evidence="1">
    <location>
        <begin position="211"/>
        <end position="234"/>
    </location>
</feature>
<comment type="caution">
    <text evidence="3">The sequence shown here is derived from an EMBL/GenBank/DDBJ whole genome shotgun (WGS) entry which is preliminary data.</text>
</comment>
<name>A0ABT6BCY0_9GAMM</name>
<feature type="transmembrane region" description="Helical" evidence="1">
    <location>
        <begin position="12"/>
        <end position="31"/>
    </location>
</feature>
<feature type="transmembrane region" description="Helical" evidence="1">
    <location>
        <begin position="269"/>
        <end position="288"/>
    </location>
</feature>
<evidence type="ECO:0000313" key="4">
    <source>
        <dbReference type="Proteomes" id="UP001528850"/>
    </source>
</evidence>
<feature type="transmembrane region" description="Helical" evidence="1">
    <location>
        <begin position="246"/>
        <end position="263"/>
    </location>
</feature>
<dbReference type="InterPro" id="IPR002656">
    <property type="entry name" value="Acyl_transf_3_dom"/>
</dbReference>
<keyword evidence="4" id="KW-1185">Reference proteome</keyword>
<evidence type="ECO:0000259" key="2">
    <source>
        <dbReference type="Pfam" id="PF01757"/>
    </source>
</evidence>
<dbReference type="PANTHER" id="PTHR23028:SF53">
    <property type="entry name" value="ACYL_TRANSF_3 DOMAIN-CONTAINING PROTEIN"/>
    <property type="match status" value="1"/>
</dbReference>
<accession>A0ABT6BCY0</accession>
<gene>
    <name evidence="3" type="ORF">P3W24_13490</name>
</gene>
<feature type="transmembrane region" description="Helical" evidence="1">
    <location>
        <begin position="309"/>
        <end position="326"/>
    </location>
</feature>
<feature type="transmembrane region" description="Helical" evidence="1">
    <location>
        <begin position="338"/>
        <end position="359"/>
    </location>
</feature>
<dbReference type="Proteomes" id="UP001528850">
    <property type="component" value="Unassembled WGS sequence"/>
</dbReference>
<feature type="domain" description="Acyltransferase 3" evidence="2">
    <location>
        <begin position="9"/>
        <end position="355"/>
    </location>
</feature>
<dbReference type="Pfam" id="PF01757">
    <property type="entry name" value="Acyl_transf_3"/>
    <property type="match status" value="1"/>
</dbReference>
<dbReference type="EMBL" id="JARJJS010000003">
    <property type="protein sequence ID" value="MDF4025986.1"/>
    <property type="molecule type" value="Genomic_DNA"/>
</dbReference>
<dbReference type="PANTHER" id="PTHR23028">
    <property type="entry name" value="ACETYLTRANSFERASE"/>
    <property type="match status" value="1"/>
</dbReference>
<dbReference type="GO" id="GO:0016746">
    <property type="term" value="F:acyltransferase activity"/>
    <property type="evidence" value="ECO:0007669"/>
    <property type="project" value="UniProtKB-KW"/>
</dbReference>
<reference evidence="3 4" key="1">
    <citation type="journal article" date="2024" name="Curr. Microbiol.">
        <title>Luteibacter sahnii sp. nov., A Novel Yellow-Colored Xanthomonadin Pigment Producing Probiotic Bacterium from Healthy Rice Seed Microbiome.</title>
        <authorList>
            <person name="Jaiswal G."/>
            <person name="Rana R."/>
            <person name="Nayak P.K."/>
            <person name="Chouhan R."/>
            <person name="Gandhi S.G."/>
            <person name="Patel H.K."/>
            <person name="Patil P.B."/>
        </authorList>
    </citation>
    <scope>NUCLEOTIDE SEQUENCE [LARGE SCALE GENOMIC DNA]</scope>
    <source>
        <strain evidence="3 4">PPL201</strain>
    </source>
</reference>